<reference evidence="1 2" key="1">
    <citation type="submission" date="2017-04" db="EMBL/GenBank/DDBJ databases">
        <title>Accumulation and expression of multiple antibiotic resistance genes in Arcobacter cryaerophilus that thrives in sewage.</title>
        <authorList>
            <person name="Millar J.A."/>
            <person name="Raghavan R."/>
        </authorList>
    </citation>
    <scope>NUCLEOTIDE SEQUENCE [LARGE SCALE GENOMIC DNA]</scope>
    <source>
        <strain evidence="1 2">AZT-1</strain>
    </source>
</reference>
<organism evidence="1 2">
    <name type="scientific">Aliarcobacter cryaerophilus</name>
    <dbReference type="NCBI Taxonomy" id="28198"/>
    <lineage>
        <taxon>Bacteria</taxon>
        <taxon>Pseudomonadati</taxon>
        <taxon>Campylobacterota</taxon>
        <taxon>Epsilonproteobacteria</taxon>
        <taxon>Campylobacterales</taxon>
        <taxon>Arcobacteraceae</taxon>
        <taxon>Aliarcobacter</taxon>
    </lineage>
</organism>
<accession>A0A1V9VAY7</accession>
<dbReference type="EMBL" id="LNTC01000094">
    <property type="protein sequence ID" value="OQR41172.1"/>
    <property type="molecule type" value="Genomic_DNA"/>
</dbReference>
<gene>
    <name evidence="1" type="ORF">AS859_07300</name>
</gene>
<evidence type="ECO:0000313" key="1">
    <source>
        <dbReference type="EMBL" id="OQR41172.1"/>
    </source>
</evidence>
<feature type="non-terminal residue" evidence="1">
    <location>
        <position position="38"/>
    </location>
</feature>
<dbReference type="Proteomes" id="UP000192599">
    <property type="component" value="Unassembled WGS sequence"/>
</dbReference>
<protein>
    <submittedName>
        <fullName evidence="1">Flavodoxin</fullName>
    </submittedName>
</protein>
<name>A0A1V9VAY7_9BACT</name>
<dbReference type="AlphaFoldDB" id="A0A1V9VAY7"/>
<sequence length="38" mass="4416">MKNILIVNGHQYYDVVAKGELTNKIIERATDFFKQNGF</sequence>
<proteinExistence type="predicted"/>
<comment type="caution">
    <text evidence="1">The sequence shown here is derived from an EMBL/GenBank/DDBJ whole genome shotgun (WGS) entry which is preliminary data.</text>
</comment>
<evidence type="ECO:0000313" key="2">
    <source>
        <dbReference type="Proteomes" id="UP000192599"/>
    </source>
</evidence>